<dbReference type="SUPFAM" id="SSF111369">
    <property type="entry name" value="HlyD-like secretion proteins"/>
    <property type="match status" value="1"/>
</dbReference>
<feature type="region of interest" description="Disordered" evidence="9">
    <location>
        <begin position="387"/>
        <end position="412"/>
    </location>
</feature>
<reference evidence="14 15" key="1">
    <citation type="journal article" date="2018" name="Syst. Appl. Microbiol.">
        <title>Pseudomonas gallaeciensis sp. nov., isolated from crude-oil-contaminated intertidal sand samples after the Prestige oil spill.</title>
        <authorList>
            <person name="Mulet M."/>
            <person name="Sanchez D."/>
            <person name="Rodriguez A.C."/>
            <person name="Nogales B."/>
            <person name="Bosch R."/>
            <person name="Busquets A."/>
            <person name="Gomila M."/>
            <person name="Lalucat J."/>
            <person name="Garcia-Valdes E."/>
        </authorList>
    </citation>
    <scope>NUCLEOTIDE SEQUENCE [LARGE SCALE GENOMIC DNA]</scope>
    <source>
        <strain evidence="14 15">V113</strain>
    </source>
</reference>
<dbReference type="InterPro" id="IPR058637">
    <property type="entry name" value="YknX-like_C"/>
</dbReference>
<dbReference type="Gene3D" id="2.40.30.170">
    <property type="match status" value="1"/>
</dbReference>
<dbReference type="PANTHER" id="PTHR30469">
    <property type="entry name" value="MULTIDRUG RESISTANCE PROTEIN MDTA"/>
    <property type="match status" value="1"/>
</dbReference>
<name>A0A395R7M1_9PSED</name>
<dbReference type="InterPro" id="IPR058624">
    <property type="entry name" value="MdtA-like_HH"/>
</dbReference>
<comment type="similarity">
    <text evidence="3">Belongs to the membrane fusion protein (MFP) (TC 8.A.1) family.</text>
</comment>
<dbReference type="NCBIfam" id="TIGR01730">
    <property type="entry name" value="RND_mfp"/>
    <property type="match status" value="1"/>
</dbReference>
<feature type="domain" description="YknX-like C-terminal permuted SH3-like" evidence="13">
    <location>
        <begin position="313"/>
        <end position="379"/>
    </location>
</feature>
<evidence type="ECO:0000313" key="15">
    <source>
        <dbReference type="Proteomes" id="UP000265411"/>
    </source>
</evidence>
<proteinExistence type="inferred from homology"/>
<dbReference type="Gene3D" id="1.10.287.470">
    <property type="entry name" value="Helix hairpin bin"/>
    <property type="match status" value="1"/>
</dbReference>
<dbReference type="InterPro" id="IPR006143">
    <property type="entry name" value="RND_pump_MFP"/>
</dbReference>
<evidence type="ECO:0000259" key="12">
    <source>
        <dbReference type="Pfam" id="PF25944"/>
    </source>
</evidence>
<dbReference type="Gene3D" id="2.40.420.20">
    <property type="match status" value="1"/>
</dbReference>
<evidence type="ECO:0000259" key="13">
    <source>
        <dbReference type="Pfam" id="PF25989"/>
    </source>
</evidence>
<evidence type="ECO:0000259" key="10">
    <source>
        <dbReference type="Pfam" id="PF25876"/>
    </source>
</evidence>
<dbReference type="Pfam" id="PF25989">
    <property type="entry name" value="YknX_C"/>
    <property type="match status" value="1"/>
</dbReference>
<dbReference type="Pfam" id="PF25917">
    <property type="entry name" value="BSH_RND"/>
    <property type="match status" value="1"/>
</dbReference>
<dbReference type="Pfam" id="PF25944">
    <property type="entry name" value="Beta-barrel_RND"/>
    <property type="match status" value="1"/>
</dbReference>
<evidence type="ECO:0000256" key="3">
    <source>
        <dbReference type="ARBA" id="ARBA00009477"/>
    </source>
</evidence>
<feature type="domain" description="Multidrug resistance protein MdtA-like barrel-sandwich hybrid" evidence="11">
    <location>
        <begin position="77"/>
        <end position="219"/>
    </location>
</feature>
<dbReference type="Proteomes" id="UP000265411">
    <property type="component" value="Unassembled WGS sequence"/>
</dbReference>
<evidence type="ECO:0000256" key="5">
    <source>
        <dbReference type="ARBA" id="ARBA00022519"/>
    </source>
</evidence>
<evidence type="ECO:0000256" key="7">
    <source>
        <dbReference type="ARBA" id="ARBA00023136"/>
    </source>
</evidence>
<dbReference type="InterPro" id="IPR058625">
    <property type="entry name" value="MdtA-like_BSH"/>
</dbReference>
<comment type="caution">
    <text evidence="14">The sequence shown here is derived from an EMBL/GenBank/DDBJ whole genome shotgun (WGS) entry which is preliminary data.</text>
</comment>
<evidence type="ECO:0000256" key="9">
    <source>
        <dbReference type="SAM" id="MobiDB-lite"/>
    </source>
</evidence>
<feature type="compositionally biased region" description="Basic and acidic residues" evidence="9">
    <location>
        <begin position="402"/>
        <end position="412"/>
    </location>
</feature>
<comment type="subcellular location">
    <subcellularLocation>
        <location evidence="1">Cell inner membrane</location>
    </subcellularLocation>
    <subcellularLocation>
        <location evidence="2">Membrane</location>
        <topology evidence="2">Lipid-anchor</topology>
    </subcellularLocation>
</comment>
<dbReference type="Pfam" id="PF25876">
    <property type="entry name" value="HH_MFP_RND"/>
    <property type="match status" value="1"/>
</dbReference>
<organism evidence="14 15">
    <name type="scientific">Pseudomonas abyssi</name>
    <dbReference type="NCBI Taxonomy" id="170540"/>
    <lineage>
        <taxon>Bacteria</taxon>
        <taxon>Pseudomonadati</taxon>
        <taxon>Pseudomonadota</taxon>
        <taxon>Gammaproteobacteria</taxon>
        <taxon>Pseudomonadales</taxon>
        <taxon>Pseudomonadaceae</taxon>
        <taxon>Pseudomonas</taxon>
    </lineage>
</organism>
<evidence type="ECO:0000313" key="14">
    <source>
        <dbReference type="EMBL" id="RGP56117.1"/>
    </source>
</evidence>
<protein>
    <submittedName>
        <fullName evidence="14">Multidrug transporter</fullName>
    </submittedName>
</protein>
<evidence type="ECO:0000256" key="4">
    <source>
        <dbReference type="ARBA" id="ARBA00022475"/>
    </source>
</evidence>
<feature type="domain" description="Multidrug resistance protein MdtA-like alpha-helical hairpin" evidence="10">
    <location>
        <begin position="117"/>
        <end position="187"/>
    </location>
</feature>
<dbReference type="AlphaFoldDB" id="A0A395R7M1"/>
<evidence type="ECO:0000256" key="8">
    <source>
        <dbReference type="SAM" id="Coils"/>
    </source>
</evidence>
<dbReference type="GO" id="GO:1990281">
    <property type="term" value="C:efflux pump complex"/>
    <property type="evidence" value="ECO:0007669"/>
    <property type="project" value="TreeGrafter"/>
</dbReference>
<keyword evidence="7" id="KW-0472">Membrane</keyword>
<feature type="domain" description="Multidrug resistance protein MdtA-like beta-barrel" evidence="12">
    <location>
        <begin position="224"/>
        <end position="306"/>
    </location>
</feature>
<feature type="coiled-coil region" evidence="8">
    <location>
        <begin position="115"/>
        <end position="145"/>
    </location>
</feature>
<dbReference type="GO" id="GO:0015562">
    <property type="term" value="F:efflux transmembrane transporter activity"/>
    <property type="evidence" value="ECO:0007669"/>
    <property type="project" value="TreeGrafter"/>
</dbReference>
<keyword evidence="6 8" id="KW-0175">Coiled coil</keyword>
<evidence type="ECO:0000256" key="1">
    <source>
        <dbReference type="ARBA" id="ARBA00004533"/>
    </source>
</evidence>
<keyword evidence="15" id="KW-1185">Reference proteome</keyword>
<dbReference type="RefSeq" id="WP_118129136.1">
    <property type="nucleotide sequence ID" value="NZ_LMAZ01000001.1"/>
</dbReference>
<evidence type="ECO:0000259" key="11">
    <source>
        <dbReference type="Pfam" id="PF25917"/>
    </source>
</evidence>
<keyword evidence="4" id="KW-1003">Cell membrane</keyword>
<accession>A0A395R7M1</accession>
<dbReference type="OrthoDB" id="9783047at2"/>
<gene>
    <name evidence="14" type="ORF">ASB58_01705</name>
</gene>
<dbReference type="PANTHER" id="PTHR30469:SF12">
    <property type="entry name" value="MULTIDRUG RESISTANCE PROTEIN MDTA"/>
    <property type="match status" value="1"/>
</dbReference>
<dbReference type="InterPro" id="IPR058626">
    <property type="entry name" value="MdtA-like_b-barrel"/>
</dbReference>
<dbReference type="EMBL" id="LMAZ01000001">
    <property type="protein sequence ID" value="RGP56117.1"/>
    <property type="molecule type" value="Genomic_DNA"/>
</dbReference>
<evidence type="ECO:0000256" key="6">
    <source>
        <dbReference type="ARBA" id="ARBA00023054"/>
    </source>
</evidence>
<sequence length="412" mass="44704">MPSSALFSRTRVKWLLLLAAIVAALVFAWYQFSGSAAPAPMSHRMAFGAPAVVRVEPAQRSELDVQIKSIGTVTPLNTVIVQSRVNGVLERVVFEEGAAVEQGDLLAEVDPLPYKAQLEQAEGQLQQSRATLENARADLALYETLWEQDSIARQQLSDQRAMVNELLGTVRANQAAVDDARLQLSWTRITAPLAGRLGLRKIDQGNLVTGSEAEGIVSITQMQPIAVNFTVPEVDVPALRSSFRGEEPLKVEVLDRNDQQVIASGNLTTLDNQIDTATGTLRVRGQFANEDEALFPNQFVNVRLRLSTLRDVVTIASDAVQFGNSRTYVYVVEDSKAYVREVTLGASADGRIAVTSGLQAGELVVLEGLDRLRDGKEVVIPDVENEVATASRATAPAQRPGNGERRGPRPAN</sequence>
<keyword evidence="5" id="KW-0997">Cell inner membrane</keyword>
<dbReference type="Gene3D" id="2.40.50.100">
    <property type="match status" value="1"/>
</dbReference>
<evidence type="ECO:0000256" key="2">
    <source>
        <dbReference type="ARBA" id="ARBA00004635"/>
    </source>
</evidence>